<accession>A0A5T7VV32</accession>
<protein>
    <submittedName>
        <fullName evidence="1">Glycosyl transferase</fullName>
    </submittedName>
</protein>
<dbReference type="GO" id="GO:0016740">
    <property type="term" value="F:transferase activity"/>
    <property type="evidence" value="ECO:0007669"/>
    <property type="project" value="UniProtKB-KW"/>
</dbReference>
<evidence type="ECO:0000313" key="1">
    <source>
        <dbReference type="EMBL" id="EBN2157367.1"/>
    </source>
</evidence>
<comment type="caution">
    <text evidence="1">The sequence shown here is derived from an EMBL/GenBank/DDBJ whole genome shotgun (WGS) entry which is preliminary data.</text>
</comment>
<sequence length="26" mass="3010">LFAEKNFDAMEKNKTLASIIKANHEF</sequence>
<organism evidence="1">
    <name type="scientific">Salmonella enterica</name>
    <name type="common">Salmonella choleraesuis</name>
    <dbReference type="NCBI Taxonomy" id="28901"/>
    <lineage>
        <taxon>Bacteria</taxon>
        <taxon>Pseudomonadati</taxon>
        <taxon>Pseudomonadota</taxon>
        <taxon>Gammaproteobacteria</taxon>
        <taxon>Enterobacterales</taxon>
        <taxon>Enterobacteriaceae</taxon>
        <taxon>Salmonella</taxon>
    </lineage>
</organism>
<reference evidence="1" key="1">
    <citation type="submission" date="2018-06" db="EMBL/GenBank/DDBJ databases">
        <authorList>
            <consortium name="PulseNet: The National Subtyping Network for Foodborne Disease Surveillance"/>
            <person name="Tarr C.L."/>
            <person name="Trees E."/>
            <person name="Katz L.S."/>
            <person name="Carleton-Romer H.A."/>
            <person name="Stroika S."/>
            <person name="Kucerova Z."/>
            <person name="Roache K.F."/>
            <person name="Sabol A.L."/>
            <person name="Besser J."/>
            <person name="Gerner-Smidt P."/>
        </authorList>
    </citation>
    <scope>NUCLEOTIDE SEQUENCE</scope>
    <source>
        <strain evidence="1">PNUSAS041911</strain>
    </source>
</reference>
<dbReference type="EMBL" id="AAGFCB010000057">
    <property type="protein sequence ID" value="EBN2157367.1"/>
    <property type="molecule type" value="Genomic_DNA"/>
</dbReference>
<dbReference type="AlphaFoldDB" id="A0A5T7VV32"/>
<gene>
    <name evidence="1" type="ORF">DMS94_24355</name>
</gene>
<feature type="non-terminal residue" evidence="1">
    <location>
        <position position="1"/>
    </location>
</feature>
<name>A0A5T7VV32_SALER</name>
<keyword evidence="1" id="KW-0808">Transferase</keyword>
<proteinExistence type="predicted"/>